<dbReference type="Proteomes" id="UP000179686">
    <property type="component" value="Unassembled WGS sequence"/>
</dbReference>
<name>A0A1F6VSM8_9BACT</name>
<protein>
    <submittedName>
        <fullName evidence="1">Uncharacterized protein</fullName>
    </submittedName>
</protein>
<dbReference type="STRING" id="1801752.A3J61_01325"/>
<reference evidence="1 2" key="1">
    <citation type="journal article" date="2016" name="Nat. Commun.">
        <title>Thousands of microbial genomes shed light on interconnected biogeochemical processes in an aquifer system.</title>
        <authorList>
            <person name="Anantharaman K."/>
            <person name="Brown C.T."/>
            <person name="Hug L.A."/>
            <person name="Sharon I."/>
            <person name="Castelle C.J."/>
            <person name="Probst A.J."/>
            <person name="Thomas B.C."/>
            <person name="Singh A."/>
            <person name="Wilkins M.J."/>
            <person name="Karaoz U."/>
            <person name="Brodie E.L."/>
            <person name="Williams K.H."/>
            <person name="Hubbard S.S."/>
            <person name="Banfield J.F."/>
        </authorList>
    </citation>
    <scope>NUCLEOTIDE SEQUENCE [LARGE SCALE GENOMIC DNA]</scope>
</reference>
<evidence type="ECO:0000313" key="2">
    <source>
        <dbReference type="Proteomes" id="UP000179686"/>
    </source>
</evidence>
<sequence>MQERTSTFYIANLGPELARFFVFKNKGDVVQAQNAKNRSLQIIEKVIASPDMTKNGVLEFLVMKDLVSNIGDLNASFEKSLPQYCMPFVSRFMHN</sequence>
<evidence type="ECO:0000313" key="1">
    <source>
        <dbReference type="EMBL" id="OGI72663.1"/>
    </source>
</evidence>
<gene>
    <name evidence="1" type="ORF">A3J61_01325</name>
</gene>
<dbReference type="AlphaFoldDB" id="A0A1F6VSM8"/>
<organism evidence="1 2">
    <name type="scientific">Candidatus Nomurabacteria bacterium RIFCSPHIGHO2_02_FULL_38_15</name>
    <dbReference type="NCBI Taxonomy" id="1801752"/>
    <lineage>
        <taxon>Bacteria</taxon>
        <taxon>Candidatus Nomuraibacteriota</taxon>
    </lineage>
</organism>
<proteinExistence type="predicted"/>
<comment type="caution">
    <text evidence="1">The sequence shown here is derived from an EMBL/GenBank/DDBJ whole genome shotgun (WGS) entry which is preliminary data.</text>
</comment>
<dbReference type="EMBL" id="MFUC01000002">
    <property type="protein sequence ID" value="OGI72663.1"/>
    <property type="molecule type" value="Genomic_DNA"/>
</dbReference>
<accession>A0A1F6VSM8</accession>